<dbReference type="KEGG" id="spar:SPRG_09942"/>
<gene>
    <name evidence="1" type="ORF">SPRG_09942</name>
</gene>
<dbReference type="OrthoDB" id="10612776at2759"/>
<evidence type="ECO:0000313" key="1">
    <source>
        <dbReference type="EMBL" id="KDO23134.1"/>
    </source>
</evidence>
<proteinExistence type="predicted"/>
<reference evidence="1 2" key="1">
    <citation type="journal article" date="2013" name="PLoS Genet.">
        <title>Distinctive expansion of potential virulence genes in the genome of the oomycete fish pathogen Saprolegnia parasitica.</title>
        <authorList>
            <person name="Jiang R.H."/>
            <person name="de Bruijn I."/>
            <person name="Haas B.J."/>
            <person name="Belmonte R."/>
            <person name="Lobach L."/>
            <person name="Christie J."/>
            <person name="van den Ackerveken G."/>
            <person name="Bottin A."/>
            <person name="Bulone V."/>
            <person name="Diaz-Moreno S.M."/>
            <person name="Dumas B."/>
            <person name="Fan L."/>
            <person name="Gaulin E."/>
            <person name="Govers F."/>
            <person name="Grenville-Briggs L.J."/>
            <person name="Horner N.R."/>
            <person name="Levin J.Z."/>
            <person name="Mammella M."/>
            <person name="Meijer H.J."/>
            <person name="Morris P."/>
            <person name="Nusbaum C."/>
            <person name="Oome S."/>
            <person name="Phillips A.J."/>
            <person name="van Rooyen D."/>
            <person name="Rzeszutek E."/>
            <person name="Saraiva M."/>
            <person name="Secombes C.J."/>
            <person name="Seidl M.F."/>
            <person name="Snel B."/>
            <person name="Stassen J.H."/>
            <person name="Sykes S."/>
            <person name="Tripathy S."/>
            <person name="van den Berg H."/>
            <person name="Vega-Arreguin J.C."/>
            <person name="Wawra S."/>
            <person name="Young S.K."/>
            <person name="Zeng Q."/>
            <person name="Dieguez-Uribeondo J."/>
            <person name="Russ C."/>
            <person name="Tyler B.M."/>
            <person name="van West P."/>
        </authorList>
    </citation>
    <scope>NUCLEOTIDE SEQUENCE [LARGE SCALE GENOMIC DNA]</scope>
    <source>
        <strain evidence="1 2">CBS 223.65</strain>
    </source>
</reference>
<evidence type="ECO:0000313" key="2">
    <source>
        <dbReference type="Proteomes" id="UP000030745"/>
    </source>
</evidence>
<protein>
    <submittedName>
        <fullName evidence="1">Uncharacterized protein</fullName>
    </submittedName>
</protein>
<dbReference type="EMBL" id="KK583257">
    <property type="protein sequence ID" value="KDO23134.1"/>
    <property type="molecule type" value="Genomic_DNA"/>
</dbReference>
<name>A0A067BX86_SAPPC</name>
<dbReference type="Proteomes" id="UP000030745">
    <property type="component" value="Unassembled WGS sequence"/>
</dbReference>
<sequence>MSMAKLVAPILSRLTGTSRSIALSNYHVVLIHDKHWISKDESPDDALFHSIGLFNTALEVLAQACALGDKPCMHEIAVFLLEWYRSGYLRLPKTVYLHVLSTLTATADRKRSADAIHTIHKLCTGRVLPLQLWLKNASYLNNFVTALSHPSPTTVYKLPSDTQRRASFCS</sequence>
<dbReference type="GeneID" id="24132079"/>
<organism evidence="1 2">
    <name type="scientific">Saprolegnia parasitica (strain CBS 223.65)</name>
    <dbReference type="NCBI Taxonomy" id="695850"/>
    <lineage>
        <taxon>Eukaryota</taxon>
        <taxon>Sar</taxon>
        <taxon>Stramenopiles</taxon>
        <taxon>Oomycota</taxon>
        <taxon>Saprolegniomycetes</taxon>
        <taxon>Saprolegniales</taxon>
        <taxon>Saprolegniaceae</taxon>
        <taxon>Saprolegnia</taxon>
    </lineage>
</organism>
<keyword evidence="2" id="KW-1185">Reference proteome</keyword>
<accession>A0A067BX86</accession>
<dbReference type="AlphaFoldDB" id="A0A067BX86"/>
<dbReference type="VEuPathDB" id="FungiDB:SPRG_09942"/>
<dbReference type="RefSeq" id="XP_012206086.1">
    <property type="nucleotide sequence ID" value="XM_012350696.1"/>
</dbReference>